<evidence type="ECO:0000313" key="1">
    <source>
        <dbReference type="EMBL" id="KKR00194.1"/>
    </source>
</evidence>
<evidence type="ECO:0000313" key="2">
    <source>
        <dbReference type="Proteomes" id="UP000033881"/>
    </source>
</evidence>
<organism evidence="1 2">
    <name type="scientific">Candidatus Woesebacteria bacterium GW2011_GWB1_39_12</name>
    <dbReference type="NCBI Taxonomy" id="1618574"/>
    <lineage>
        <taxon>Bacteria</taxon>
        <taxon>Candidatus Woeseibacteriota</taxon>
    </lineage>
</organism>
<dbReference type="AlphaFoldDB" id="A0A0G0M7U4"/>
<name>A0A0G0M7U4_9BACT</name>
<reference evidence="1 2" key="1">
    <citation type="journal article" date="2015" name="Nature">
        <title>rRNA introns, odd ribosomes, and small enigmatic genomes across a large radiation of phyla.</title>
        <authorList>
            <person name="Brown C.T."/>
            <person name="Hug L.A."/>
            <person name="Thomas B.C."/>
            <person name="Sharon I."/>
            <person name="Castelle C.J."/>
            <person name="Singh A."/>
            <person name="Wilkins M.J."/>
            <person name="Williams K.H."/>
            <person name="Banfield J.F."/>
        </authorList>
    </citation>
    <scope>NUCLEOTIDE SEQUENCE [LARGE SCALE GENOMIC DNA]</scope>
</reference>
<protein>
    <submittedName>
        <fullName evidence="1">Uncharacterized protein</fullName>
    </submittedName>
</protein>
<gene>
    <name evidence="1" type="ORF">UT24_C0015G0002</name>
</gene>
<accession>A0A0G0M7U4</accession>
<sequence>MSTNCDIAQKTDDGKVRVIYSHWDGYPQYVGKMLLEHYNVQEKIEALLNFGDMSILEATPEGSTFYHRDRGEEWEDVQPRIFDDEKSFLSRRDINEWNYLFKDGQWFVCFGKELVPLSKVIEDDE</sequence>
<comment type="caution">
    <text evidence="1">The sequence shown here is derived from an EMBL/GenBank/DDBJ whole genome shotgun (WGS) entry which is preliminary data.</text>
</comment>
<dbReference type="Proteomes" id="UP000033881">
    <property type="component" value="Unassembled WGS sequence"/>
</dbReference>
<proteinExistence type="predicted"/>
<dbReference type="STRING" id="1618574.UT24_C0015G0002"/>
<dbReference type="EMBL" id="LBWB01000015">
    <property type="protein sequence ID" value="KKR00194.1"/>
    <property type="molecule type" value="Genomic_DNA"/>
</dbReference>